<sequence>MTTKLKVRRFRTRRPDPVSAPAAPNVPHRAEVVSVAGRAPGGTAARLAASMAPSGADLPFAAEDDGLPDVPPNVPSDNAAAEIDAIRREGLTGRQLRMARRLAQAHNLPATSDFDAVRLLRKAGVDPFQRTPLLELVNTDGAQQPSRALAVTDGGGAQRLPATISPIQLPSTEVRAEESHAADILRIQRDIVRRRRRRLGSLALRLFFFVTLPTLVVAWYYFFVATPLYGTHSEFVIQQAEPVAPGLGSLLAGTQFATAQDSMSVQGYLQSRDAMTRLNADKGFTGAFEGDKIDFLQRLPANASADEAYSLYQRNVQIAYDPTEGIIKMEVIAPTPAESEAFSRALIGYAEEQVDAMTKRLREDQMQGARESLADAEQKMLEAQQRVVDLQQKTKVLSSEVEVQLLSAQITELSTLLAQEKLSLAQMESNANPNVARMEPVKRRIATLEQQIQDLRDRMTQSGDQGQSLAEVQGELLVAQADVQTRQLLLAQAVQAMEAARVEANRQVRYLSLSVSPIAPDTPTYPRAWQNTAVAFLIFAGIYLMISMTVAILREQVTA</sequence>
<dbReference type="EMBL" id="CP069370">
    <property type="protein sequence ID" value="QYZ70698.1"/>
    <property type="molecule type" value="Genomic_DNA"/>
</dbReference>
<dbReference type="RefSeq" id="WP_220662915.1">
    <property type="nucleotide sequence ID" value="NZ_CP069370.1"/>
</dbReference>
<keyword evidence="1" id="KW-0175">Coiled coil</keyword>
<feature type="coiled-coil region" evidence="1">
    <location>
        <begin position="438"/>
        <end position="465"/>
    </location>
</feature>
<keyword evidence="3" id="KW-0472">Membrane</keyword>
<organism evidence="4 5">
    <name type="scientific">Neotabrizicola shimadae</name>
    <dbReference type="NCBI Taxonomy" id="2807096"/>
    <lineage>
        <taxon>Bacteria</taxon>
        <taxon>Pseudomonadati</taxon>
        <taxon>Pseudomonadota</taxon>
        <taxon>Alphaproteobacteria</taxon>
        <taxon>Rhodobacterales</taxon>
        <taxon>Paracoccaceae</taxon>
        <taxon>Neotabrizicola</taxon>
    </lineage>
</organism>
<keyword evidence="3" id="KW-0812">Transmembrane</keyword>
<dbReference type="GO" id="GO:0005886">
    <property type="term" value="C:plasma membrane"/>
    <property type="evidence" value="ECO:0007669"/>
    <property type="project" value="TreeGrafter"/>
</dbReference>
<feature type="coiled-coil region" evidence="1">
    <location>
        <begin position="359"/>
        <end position="393"/>
    </location>
</feature>
<accession>A0A8G0ZV38</accession>
<dbReference type="GO" id="GO:0004713">
    <property type="term" value="F:protein tyrosine kinase activity"/>
    <property type="evidence" value="ECO:0007669"/>
    <property type="project" value="TreeGrafter"/>
</dbReference>
<keyword evidence="5" id="KW-1185">Reference proteome</keyword>
<evidence type="ECO:0000256" key="3">
    <source>
        <dbReference type="SAM" id="Phobius"/>
    </source>
</evidence>
<feature type="region of interest" description="Disordered" evidence="2">
    <location>
        <begin position="1"/>
        <end position="25"/>
    </location>
</feature>
<dbReference type="PANTHER" id="PTHR32309">
    <property type="entry name" value="TYROSINE-PROTEIN KINASE"/>
    <property type="match status" value="1"/>
</dbReference>
<evidence type="ECO:0000313" key="4">
    <source>
        <dbReference type="EMBL" id="QYZ70698.1"/>
    </source>
</evidence>
<dbReference type="PANTHER" id="PTHR32309:SF13">
    <property type="entry name" value="FERRIC ENTEROBACTIN TRANSPORT PROTEIN FEPE"/>
    <property type="match status" value="1"/>
</dbReference>
<dbReference type="SUPFAM" id="SSF57997">
    <property type="entry name" value="Tropomyosin"/>
    <property type="match status" value="1"/>
</dbReference>
<name>A0A8G0ZV38_9RHOB</name>
<evidence type="ECO:0000256" key="2">
    <source>
        <dbReference type="SAM" id="MobiDB-lite"/>
    </source>
</evidence>
<dbReference type="KEGG" id="nsm:JO391_04060"/>
<dbReference type="Proteomes" id="UP000826300">
    <property type="component" value="Chromosome"/>
</dbReference>
<evidence type="ECO:0000313" key="5">
    <source>
        <dbReference type="Proteomes" id="UP000826300"/>
    </source>
</evidence>
<dbReference type="AlphaFoldDB" id="A0A8G0ZV38"/>
<dbReference type="InterPro" id="IPR050445">
    <property type="entry name" value="Bact_polysacc_biosynth/exp"/>
</dbReference>
<evidence type="ECO:0000256" key="1">
    <source>
        <dbReference type="SAM" id="Coils"/>
    </source>
</evidence>
<feature type="transmembrane region" description="Helical" evidence="3">
    <location>
        <begin position="533"/>
        <end position="553"/>
    </location>
</feature>
<reference evidence="4" key="1">
    <citation type="submission" date="2021-02" db="EMBL/GenBank/DDBJ databases">
        <title>Rhodobacter shimadae sp. nov., an aerobic anoxygenic phototrophic bacterium isolated from a hot spring.</title>
        <authorList>
            <person name="Muramatsu S."/>
            <person name="Haruta S."/>
            <person name="Hirose S."/>
            <person name="Hanada S."/>
        </authorList>
    </citation>
    <scope>NUCLEOTIDE SEQUENCE</scope>
    <source>
        <strain evidence="4">N10</strain>
    </source>
</reference>
<feature type="transmembrane region" description="Helical" evidence="3">
    <location>
        <begin position="202"/>
        <end position="223"/>
    </location>
</feature>
<proteinExistence type="predicted"/>
<keyword evidence="3" id="KW-1133">Transmembrane helix</keyword>
<gene>
    <name evidence="4" type="ORF">JO391_04060</name>
</gene>
<feature type="compositionally biased region" description="Basic residues" evidence="2">
    <location>
        <begin position="1"/>
        <end position="12"/>
    </location>
</feature>
<protein>
    <submittedName>
        <fullName evidence="4">Capsule biosynthesis protein</fullName>
    </submittedName>
</protein>